<reference evidence="3" key="1">
    <citation type="journal article" date="2019" name="Int. J. Syst. Evol. Microbiol.">
        <title>The Global Catalogue of Microorganisms (GCM) 10K type strain sequencing project: providing services to taxonomists for standard genome sequencing and annotation.</title>
        <authorList>
            <consortium name="The Broad Institute Genomics Platform"/>
            <consortium name="The Broad Institute Genome Sequencing Center for Infectious Disease"/>
            <person name="Wu L."/>
            <person name="Ma J."/>
        </authorList>
    </citation>
    <scope>NUCLEOTIDE SEQUENCE [LARGE SCALE GENOMIC DNA]</scope>
    <source>
        <strain evidence="3">JCM 15933</strain>
    </source>
</reference>
<comment type="caution">
    <text evidence="2">The sequence shown here is derived from an EMBL/GenBank/DDBJ whole genome shotgun (WGS) entry which is preliminary data.</text>
</comment>
<keyword evidence="1" id="KW-0812">Transmembrane</keyword>
<name>A0ABP4MYK7_9ACTN</name>
<feature type="transmembrane region" description="Helical" evidence="1">
    <location>
        <begin position="7"/>
        <end position="26"/>
    </location>
</feature>
<keyword evidence="1" id="KW-0472">Membrane</keyword>
<dbReference type="EMBL" id="BAAAQD010000023">
    <property type="protein sequence ID" value="GAA1552462.1"/>
    <property type="molecule type" value="Genomic_DNA"/>
</dbReference>
<protein>
    <submittedName>
        <fullName evidence="2">Uncharacterized protein</fullName>
    </submittedName>
</protein>
<evidence type="ECO:0000313" key="3">
    <source>
        <dbReference type="Proteomes" id="UP001501470"/>
    </source>
</evidence>
<evidence type="ECO:0000256" key="1">
    <source>
        <dbReference type="SAM" id="Phobius"/>
    </source>
</evidence>
<accession>A0ABP4MYK7</accession>
<sequence>MSRRYRLVALVVAAAAVLGIGVVLYLRPWNWCVQGDCRAANWTADRTSIAGFTQSDRQYLQGHVEVVLVGPSDRIPGILTYYAGPIDLQSANDRSQGLYEQIAHGVGNVDGGGGSRCSVLLTRFAQGRAPLPSFRLSREQVTAVANGQSVVLVLSVGCGYSQTSN</sequence>
<organism evidence="2 3">
    <name type="scientific">Dactylosporangium maewongense</name>
    <dbReference type="NCBI Taxonomy" id="634393"/>
    <lineage>
        <taxon>Bacteria</taxon>
        <taxon>Bacillati</taxon>
        <taxon>Actinomycetota</taxon>
        <taxon>Actinomycetes</taxon>
        <taxon>Micromonosporales</taxon>
        <taxon>Micromonosporaceae</taxon>
        <taxon>Dactylosporangium</taxon>
    </lineage>
</organism>
<proteinExistence type="predicted"/>
<keyword evidence="3" id="KW-1185">Reference proteome</keyword>
<evidence type="ECO:0000313" key="2">
    <source>
        <dbReference type="EMBL" id="GAA1552462.1"/>
    </source>
</evidence>
<gene>
    <name evidence="2" type="ORF">GCM10009827_086470</name>
</gene>
<keyword evidence="1" id="KW-1133">Transmembrane helix</keyword>
<dbReference type="Proteomes" id="UP001501470">
    <property type="component" value="Unassembled WGS sequence"/>
</dbReference>